<dbReference type="InterPro" id="IPR002109">
    <property type="entry name" value="Glutaredoxin"/>
</dbReference>
<dbReference type="Pfam" id="PF23733">
    <property type="entry name" value="GRXCR1-2_C"/>
    <property type="match status" value="1"/>
</dbReference>
<dbReference type="CDD" id="cd03031">
    <property type="entry name" value="GRX_GRX_like"/>
    <property type="match status" value="1"/>
</dbReference>
<gene>
    <name evidence="3" type="ORF">CIPAW_13G044900</name>
</gene>
<dbReference type="PROSITE" id="PS51354">
    <property type="entry name" value="GLUTAREDOXIN_2"/>
    <property type="match status" value="1"/>
</dbReference>
<reference evidence="3" key="1">
    <citation type="submission" date="2020-12" db="EMBL/GenBank/DDBJ databases">
        <title>WGS assembly of Carya illinoinensis cv. Pawnee.</title>
        <authorList>
            <person name="Platts A."/>
            <person name="Shu S."/>
            <person name="Wright S."/>
            <person name="Barry K."/>
            <person name="Edger P."/>
            <person name="Pires J.C."/>
            <person name="Schmutz J."/>
        </authorList>
    </citation>
    <scope>NUCLEOTIDE SEQUENCE</scope>
    <source>
        <tissue evidence="3">Leaf</tissue>
    </source>
</reference>
<keyword evidence="4" id="KW-1185">Reference proteome</keyword>
<dbReference type="AlphaFoldDB" id="A0A8T1NPU2"/>
<organism evidence="3 4">
    <name type="scientific">Carya illinoinensis</name>
    <name type="common">Pecan</name>
    <dbReference type="NCBI Taxonomy" id="32201"/>
    <lineage>
        <taxon>Eukaryota</taxon>
        <taxon>Viridiplantae</taxon>
        <taxon>Streptophyta</taxon>
        <taxon>Embryophyta</taxon>
        <taxon>Tracheophyta</taxon>
        <taxon>Spermatophyta</taxon>
        <taxon>Magnoliopsida</taxon>
        <taxon>eudicotyledons</taxon>
        <taxon>Gunneridae</taxon>
        <taxon>Pentapetalae</taxon>
        <taxon>rosids</taxon>
        <taxon>fabids</taxon>
        <taxon>Fagales</taxon>
        <taxon>Juglandaceae</taxon>
        <taxon>Carya</taxon>
    </lineage>
</organism>
<evidence type="ECO:0000259" key="2">
    <source>
        <dbReference type="Pfam" id="PF00462"/>
    </source>
</evidence>
<feature type="domain" description="Glutaredoxin" evidence="2">
    <location>
        <begin position="240"/>
        <end position="305"/>
    </location>
</feature>
<proteinExistence type="predicted"/>
<dbReference type="PANTHER" id="PTHR45669:SF28">
    <property type="entry name" value="GLUTAREDOXIN DOMAIN-CONTAINING PROTEIN"/>
    <property type="match status" value="1"/>
</dbReference>
<sequence length="381" mass="43915">MKGIVKGKLLEKLKSIRPIGYLKPDRILQVTALSEEHAEPIRINQYLKVQTELVCNEVEPKKAIQSGVIAQEPDIIDVAELMRDLEEDFDEDLDNKENIVRPMEAEDPVSFHKKENLLRSEPEFRTNRVLEPSELEIDICRQTPLSEIDISSFRRPDLNSSSLFDPNLLVAFEEAMKEHIRISESERIARIEQESLERKDEEEEKEEEEEPPLKARRVEEDDPLLGFEEKCPQGGTDSVIFYTTTLRGVRKTFEQCQSIRFLLESFRVLFYERDVSMHMEFKEEMWRLLDGKPLPPRLFIRGRYIGGAEEVLTLHEQGKFRPLFQGVPMDNSNGACEGCAGVRFVLCFNCNGSHRVVDDDGQSNKCDVCNENGLIICPFCC</sequence>
<evidence type="ECO:0000313" key="3">
    <source>
        <dbReference type="EMBL" id="KAG6630790.1"/>
    </source>
</evidence>
<evidence type="ECO:0000313" key="4">
    <source>
        <dbReference type="Proteomes" id="UP000811609"/>
    </source>
</evidence>
<feature type="compositionally biased region" description="Acidic residues" evidence="1">
    <location>
        <begin position="200"/>
        <end position="210"/>
    </location>
</feature>
<dbReference type="Pfam" id="PF00462">
    <property type="entry name" value="Glutaredoxin"/>
    <property type="match status" value="1"/>
</dbReference>
<dbReference type="EMBL" id="CM031821">
    <property type="protein sequence ID" value="KAG6630790.1"/>
    <property type="molecule type" value="Genomic_DNA"/>
</dbReference>
<dbReference type="PANTHER" id="PTHR45669">
    <property type="entry name" value="GLUTAREDOXIN DOMAIN-CONTAINING CYSTEINE-RICH PROTEIN CG12206-RELATED"/>
    <property type="match status" value="1"/>
</dbReference>
<evidence type="ECO:0000256" key="1">
    <source>
        <dbReference type="SAM" id="MobiDB-lite"/>
    </source>
</evidence>
<name>A0A8T1NPU2_CARIL</name>
<feature type="region of interest" description="Disordered" evidence="1">
    <location>
        <begin position="193"/>
        <end position="216"/>
    </location>
</feature>
<comment type="caution">
    <text evidence="3">The sequence shown here is derived from an EMBL/GenBank/DDBJ whole genome shotgun (WGS) entry which is preliminary data.</text>
</comment>
<accession>A0A8T1NPU2</accession>
<dbReference type="Proteomes" id="UP000811609">
    <property type="component" value="Chromosome 13"/>
</dbReference>
<protein>
    <recommendedName>
        <fullName evidence="2">Glutaredoxin domain-containing protein</fullName>
    </recommendedName>
</protein>